<dbReference type="OrthoDB" id="612216at2759"/>
<protein>
    <recommendedName>
        <fullName evidence="6">FBD domain-containing protein</fullName>
    </recommendedName>
</protein>
<dbReference type="Pfam" id="PF08387">
    <property type="entry name" value="FBD"/>
    <property type="match status" value="1"/>
</dbReference>
<dbReference type="EMBL" id="JACGCM010002432">
    <property type="protein sequence ID" value="KAF6139929.1"/>
    <property type="molecule type" value="Genomic_DNA"/>
</dbReference>
<dbReference type="AlphaFoldDB" id="A0A7J7LBK5"/>
<dbReference type="InterPro" id="IPR001810">
    <property type="entry name" value="F-box_dom"/>
</dbReference>
<feature type="domain" description="Retrotransposon gag" evidence="2">
    <location>
        <begin position="499"/>
        <end position="572"/>
    </location>
</feature>
<comment type="caution">
    <text evidence="4">The sequence shown here is derived from an EMBL/GenBank/DDBJ whole genome shotgun (WGS) entry which is preliminary data.</text>
</comment>
<feature type="domain" description="FBD" evidence="3">
    <location>
        <begin position="418"/>
        <end position="459"/>
    </location>
</feature>
<evidence type="ECO:0000313" key="5">
    <source>
        <dbReference type="Proteomes" id="UP000541444"/>
    </source>
</evidence>
<gene>
    <name evidence="4" type="ORF">GIB67_028797</name>
</gene>
<evidence type="ECO:0000259" key="2">
    <source>
        <dbReference type="Pfam" id="PF03732"/>
    </source>
</evidence>
<dbReference type="InterPro" id="IPR050232">
    <property type="entry name" value="FBL13/AtMIF1-like"/>
</dbReference>
<dbReference type="InterPro" id="IPR036047">
    <property type="entry name" value="F-box-like_dom_sf"/>
</dbReference>
<organism evidence="4 5">
    <name type="scientific">Kingdonia uniflora</name>
    <dbReference type="NCBI Taxonomy" id="39325"/>
    <lineage>
        <taxon>Eukaryota</taxon>
        <taxon>Viridiplantae</taxon>
        <taxon>Streptophyta</taxon>
        <taxon>Embryophyta</taxon>
        <taxon>Tracheophyta</taxon>
        <taxon>Spermatophyta</taxon>
        <taxon>Magnoliopsida</taxon>
        <taxon>Ranunculales</taxon>
        <taxon>Circaeasteraceae</taxon>
        <taxon>Kingdonia</taxon>
    </lineage>
</organism>
<dbReference type="PANTHER" id="PTHR31900:SF30">
    <property type="entry name" value="SUPERFAMILY PROTEIN, PUTATIVE-RELATED"/>
    <property type="match status" value="1"/>
</dbReference>
<dbReference type="InterPro" id="IPR032675">
    <property type="entry name" value="LRR_dom_sf"/>
</dbReference>
<dbReference type="PANTHER" id="PTHR31900">
    <property type="entry name" value="F-BOX/RNI SUPERFAMILY PROTEIN-RELATED"/>
    <property type="match status" value="1"/>
</dbReference>
<evidence type="ECO:0000313" key="4">
    <source>
        <dbReference type="EMBL" id="KAF6139929.1"/>
    </source>
</evidence>
<dbReference type="InterPro" id="IPR053781">
    <property type="entry name" value="F-box_AtFBL13-like"/>
</dbReference>
<dbReference type="SUPFAM" id="SSF52058">
    <property type="entry name" value="L domain-like"/>
    <property type="match status" value="1"/>
</dbReference>
<dbReference type="InterPro" id="IPR006566">
    <property type="entry name" value="FBD"/>
</dbReference>
<reference evidence="4 5" key="1">
    <citation type="journal article" date="2020" name="IScience">
        <title>Genome Sequencing of the Endangered Kingdonia uniflora (Circaeasteraceae, Ranunculales) Reveals Potential Mechanisms of Evolutionary Specialization.</title>
        <authorList>
            <person name="Sun Y."/>
            <person name="Deng T."/>
            <person name="Zhang A."/>
            <person name="Moore M.J."/>
            <person name="Landis J.B."/>
            <person name="Lin N."/>
            <person name="Zhang H."/>
            <person name="Zhang X."/>
            <person name="Huang J."/>
            <person name="Zhang X."/>
            <person name="Sun H."/>
            <person name="Wang H."/>
        </authorList>
    </citation>
    <scope>NUCLEOTIDE SEQUENCE [LARGE SCALE GENOMIC DNA]</scope>
    <source>
        <strain evidence="4">TB1705</strain>
        <tissue evidence="4">Leaf</tissue>
    </source>
</reference>
<keyword evidence="5" id="KW-1185">Reference proteome</keyword>
<proteinExistence type="predicted"/>
<sequence>MMRAKTQKLLHYEEVMPVGEDRISKLHDFILHHILSFLGTKTVVATSILSKRWRHLWTSVPNLEFSYDTINRPPTEEVTRFMNYVDRVLQFHDMSNLQKFTLQCCGRYFDESHIRTWISTLMRYKVPELHVFLLTSPELVVPDCLFTSSSLKVLEFQVRTNLTLPISISLPGLKTLHLCYITFTNGQLTEQLFSSSPVLEELIIDACRWDNLKTVCISSPSLKYFTLGYCETVTEDDNEVLPDREIVIQAPNLVSFNRTSFLHFNIILCKFESLVHANIDVSSEYNRVDWIRVGMGYRVSRLLEGLSNVKCLTITANVFEVYLLSSTLYLIFIRLNNRLKSCFALPCSQYLLLEEDCLNGVPAFPCLTRLKLSTIFPYKAYRALIYLLRLSPNLESIVFAKGVEEGINEEDDWSFERVPQSSLVNLKEVVFRECNGRIEEYMSAVKFFFMNSKVLERITMMWVLARPEEGTQEYEDKNVVPYLYLDLPRIFTVKSCSRQQESIYTFDQLQKQFIKTYAYNKDKEENLYSLIGLKQSQGEKLEEFLKKFLELARKVDNLDQKIVVTAFTNALWLDCKAKEYLFLNRLAALEEMITKVNGYRSLMHIFKDEWMLEYIVDLKSYQDGSYKKQLKVVQVNNRAEEKHLYYMHLSNMIEINQITNSSRSKRQRLSECCDLTS</sequence>
<evidence type="ECO:0000259" key="3">
    <source>
        <dbReference type="Pfam" id="PF08387"/>
    </source>
</evidence>
<evidence type="ECO:0008006" key="6">
    <source>
        <dbReference type="Google" id="ProtNLM"/>
    </source>
</evidence>
<dbReference type="SUPFAM" id="SSF81383">
    <property type="entry name" value="F-box domain"/>
    <property type="match status" value="1"/>
</dbReference>
<dbReference type="Gene3D" id="1.20.1280.50">
    <property type="match status" value="1"/>
</dbReference>
<dbReference type="Gene3D" id="3.80.10.10">
    <property type="entry name" value="Ribonuclease Inhibitor"/>
    <property type="match status" value="1"/>
</dbReference>
<dbReference type="Pfam" id="PF00646">
    <property type="entry name" value="F-box"/>
    <property type="match status" value="1"/>
</dbReference>
<feature type="domain" description="F-box" evidence="1">
    <location>
        <begin position="23"/>
        <end position="63"/>
    </location>
</feature>
<dbReference type="InterPro" id="IPR005162">
    <property type="entry name" value="Retrotrans_gag_dom"/>
</dbReference>
<dbReference type="CDD" id="cd22160">
    <property type="entry name" value="F-box_AtFBL13-like"/>
    <property type="match status" value="1"/>
</dbReference>
<name>A0A7J7LBK5_9MAGN</name>
<dbReference type="Proteomes" id="UP000541444">
    <property type="component" value="Unassembled WGS sequence"/>
</dbReference>
<evidence type="ECO:0000259" key="1">
    <source>
        <dbReference type="Pfam" id="PF00646"/>
    </source>
</evidence>
<accession>A0A7J7LBK5</accession>
<dbReference type="Pfam" id="PF03732">
    <property type="entry name" value="Retrotrans_gag"/>
    <property type="match status" value="1"/>
</dbReference>